<dbReference type="EMBL" id="OD568055">
    <property type="protein sequence ID" value="CAD7446491.1"/>
    <property type="molecule type" value="Genomic_DNA"/>
</dbReference>
<evidence type="ECO:0000313" key="1">
    <source>
        <dbReference type="EMBL" id="CAD7446491.1"/>
    </source>
</evidence>
<protein>
    <submittedName>
        <fullName evidence="1">Uncharacterized protein</fullName>
    </submittedName>
</protein>
<sequence>MNPVACRARTRNVGTSVLAPGGTRLKLHVTSGLGLNKQRRASVSKWFATYALGHKERRGEFKLAKLKKRFGSLPEGETQRMRSTTFVKI</sequence>
<dbReference type="AlphaFoldDB" id="A0A7R9F636"/>
<accession>A0A7R9F636</accession>
<name>A0A7R9F636_9NEOP</name>
<proteinExistence type="predicted"/>
<organism evidence="1">
    <name type="scientific">Timema bartmani</name>
    <dbReference type="NCBI Taxonomy" id="61472"/>
    <lineage>
        <taxon>Eukaryota</taxon>
        <taxon>Metazoa</taxon>
        <taxon>Ecdysozoa</taxon>
        <taxon>Arthropoda</taxon>
        <taxon>Hexapoda</taxon>
        <taxon>Insecta</taxon>
        <taxon>Pterygota</taxon>
        <taxon>Neoptera</taxon>
        <taxon>Polyneoptera</taxon>
        <taxon>Phasmatodea</taxon>
        <taxon>Timematodea</taxon>
        <taxon>Timematoidea</taxon>
        <taxon>Timematidae</taxon>
        <taxon>Timema</taxon>
    </lineage>
</organism>
<gene>
    <name evidence="1" type="ORF">TBIB3V08_LOCUS8821</name>
</gene>
<reference evidence="1" key="1">
    <citation type="submission" date="2020-11" db="EMBL/GenBank/DDBJ databases">
        <authorList>
            <person name="Tran Van P."/>
        </authorList>
    </citation>
    <scope>NUCLEOTIDE SEQUENCE</scope>
</reference>